<dbReference type="Proteomes" id="UP001606303">
    <property type="component" value="Unassembled WGS sequence"/>
</dbReference>
<organism evidence="3 4">
    <name type="scientific">Pelomonas baiyunensis</name>
    <dbReference type="NCBI Taxonomy" id="3299026"/>
    <lineage>
        <taxon>Bacteria</taxon>
        <taxon>Pseudomonadati</taxon>
        <taxon>Pseudomonadota</taxon>
        <taxon>Betaproteobacteria</taxon>
        <taxon>Burkholderiales</taxon>
        <taxon>Sphaerotilaceae</taxon>
        <taxon>Roseateles</taxon>
    </lineage>
</organism>
<dbReference type="Gene3D" id="3.40.50.1820">
    <property type="entry name" value="alpha/beta hydrolase"/>
    <property type="match status" value="1"/>
</dbReference>
<name>A0ABW7H0F5_9BURK</name>
<keyword evidence="4" id="KW-1185">Reference proteome</keyword>
<dbReference type="EMBL" id="JBIGIB010000003">
    <property type="protein sequence ID" value="MFG6467713.1"/>
    <property type="molecule type" value="Genomic_DNA"/>
</dbReference>
<sequence length="314" mass="32821">MSLKPLAWLRHLAGLTTLAVALATPSLAQADTYTQTRHPVVLVHGLLGFDALGPVQYFYGVPRTLRDGGATVFTASVSQSNSTEVRGEQLLRELQGLQARYGYQKFNLIGHSHGGNTARYVAAVAPQLVASVTTMGTPHQGSKVADGIQGLTMATGTTGAAAALVNGLSSLIATLSGSAGNPQNALASLQSLSTAGAQDFNRRFPQGAPTQACGSGPSLVNGVRYYSMGGTAVLTNVLDAGDALLGAGSLFFGFEANDGLVSRCSNHWGQVLRDDYAWNHIDEINHVFGLRGLFSSDPIAVYRAHANRLKLAGL</sequence>
<evidence type="ECO:0000256" key="1">
    <source>
        <dbReference type="SAM" id="SignalP"/>
    </source>
</evidence>
<comment type="caution">
    <text evidence="3">The sequence shown here is derived from an EMBL/GenBank/DDBJ whole genome shotgun (WGS) entry which is preliminary data.</text>
</comment>
<dbReference type="Pfam" id="PF00561">
    <property type="entry name" value="Abhydrolase_1"/>
    <property type="match status" value="1"/>
</dbReference>
<protein>
    <submittedName>
        <fullName evidence="3">Lipase family alpha/beta hydrolase</fullName>
    </submittedName>
</protein>
<proteinExistence type="predicted"/>
<feature type="signal peptide" evidence="1">
    <location>
        <begin position="1"/>
        <end position="30"/>
    </location>
</feature>
<keyword evidence="3" id="KW-0378">Hydrolase</keyword>
<feature type="domain" description="AB hydrolase-1" evidence="2">
    <location>
        <begin position="39"/>
        <end position="216"/>
    </location>
</feature>
<dbReference type="SUPFAM" id="SSF53474">
    <property type="entry name" value="alpha/beta-Hydrolases"/>
    <property type="match status" value="1"/>
</dbReference>
<dbReference type="InterPro" id="IPR029058">
    <property type="entry name" value="AB_hydrolase_fold"/>
</dbReference>
<dbReference type="GO" id="GO:0016787">
    <property type="term" value="F:hydrolase activity"/>
    <property type="evidence" value="ECO:0007669"/>
    <property type="project" value="UniProtKB-KW"/>
</dbReference>
<reference evidence="3 4" key="1">
    <citation type="submission" date="2024-08" db="EMBL/GenBank/DDBJ databases">
        <authorList>
            <person name="Lu H."/>
        </authorList>
    </citation>
    <scope>NUCLEOTIDE SEQUENCE [LARGE SCALE GENOMIC DNA]</scope>
    <source>
        <strain evidence="3 4">BYS87W</strain>
    </source>
</reference>
<dbReference type="RefSeq" id="WP_394385547.1">
    <property type="nucleotide sequence ID" value="NZ_JBIGIB010000003.1"/>
</dbReference>
<evidence type="ECO:0000313" key="3">
    <source>
        <dbReference type="EMBL" id="MFG6467713.1"/>
    </source>
</evidence>
<feature type="chain" id="PRO_5047228100" evidence="1">
    <location>
        <begin position="31"/>
        <end position="314"/>
    </location>
</feature>
<dbReference type="InterPro" id="IPR000073">
    <property type="entry name" value="AB_hydrolase_1"/>
</dbReference>
<evidence type="ECO:0000313" key="4">
    <source>
        <dbReference type="Proteomes" id="UP001606303"/>
    </source>
</evidence>
<accession>A0ABW7H0F5</accession>
<gene>
    <name evidence="3" type="ORF">ACG01O_13895</name>
</gene>
<evidence type="ECO:0000259" key="2">
    <source>
        <dbReference type="Pfam" id="PF00561"/>
    </source>
</evidence>
<keyword evidence="1" id="KW-0732">Signal</keyword>